<dbReference type="SUPFAM" id="SSF48403">
    <property type="entry name" value="Ankyrin repeat"/>
    <property type="match status" value="2"/>
</dbReference>
<proteinExistence type="predicted"/>
<feature type="repeat" description="ANK" evidence="3">
    <location>
        <begin position="1203"/>
        <end position="1236"/>
    </location>
</feature>
<dbReference type="Pfam" id="PF24883">
    <property type="entry name" value="NPHP3_N"/>
    <property type="match status" value="1"/>
</dbReference>
<name>A0AAD4HXH2_9PEZI</name>
<reference evidence="5" key="1">
    <citation type="submission" date="2023-02" db="EMBL/GenBank/DDBJ databases">
        <authorList>
            <person name="Palmer J.M."/>
        </authorList>
    </citation>
    <scope>NUCLEOTIDE SEQUENCE</scope>
    <source>
        <strain evidence="5">FW57</strain>
    </source>
</reference>
<gene>
    <name evidence="5" type="ORF">NEMBOFW57_008735</name>
</gene>
<dbReference type="PANTHER" id="PTHR24161">
    <property type="entry name" value="ANK_REP_REGION DOMAIN-CONTAINING PROTEIN-RELATED"/>
    <property type="match status" value="1"/>
</dbReference>
<feature type="repeat" description="ANK" evidence="3">
    <location>
        <begin position="897"/>
        <end position="929"/>
    </location>
</feature>
<dbReference type="PROSITE" id="PS50837">
    <property type="entry name" value="NACHT"/>
    <property type="match status" value="1"/>
</dbReference>
<dbReference type="InterPro" id="IPR027417">
    <property type="entry name" value="P-loop_NTPase"/>
</dbReference>
<feature type="repeat" description="ANK" evidence="3">
    <location>
        <begin position="1305"/>
        <end position="1334"/>
    </location>
</feature>
<keyword evidence="2 3" id="KW-0040">ANK repeat</keyword>
<dbReference type="InterPro" id="IPR002110">
    <property type="entry name" value="Ankyrin_rpt"/>
</dbReference>
<dbReference type="Pfam" id="PF22939">
    <property type="entry name" value="WHD_GPIID"/>
    <property type="match status" value="1"/>
</dbReference>
<dbReference type="SUPFAM" id="SSF53167">
    <property type="entry name" value="Purine and uridine phosphorylases"/>
    <property type="match status" value="1"/>
</dbReference>
<feature type="domain" description="NACHT" evidence="4">
    <location>
        <begin position="337"/>
        <end position="483"/>
    </location>
</feature>
<accession>A0AAD4HXH2</accession>
<feature type="repeat" description="ANK" evidence="3">
    <location>
        <begin position="1064"/>
        <end position="1096"/>
    </location>
</feature>
<feature type="repeat" description="ANK" evidence="3">
    <location>
        <begin position="1031"/>
        <end position="1063"/>
    </location>
</feature>
<evidence type="ECO:0000256" key="2">
    <source>
        <dbReference type="ARBA" id="ARBA00023043"/>
    </source>
</evidence>
<dbReference type="InterPro" id="IPR056884">
    <property type="entry name" value="NPHP3-like_N"/>
</dbReference>
<dbReference type="InterPro" id="IPR000845">
    <property type="entry name" value="Nucleoside_phosphorylase_d"/>
</dbReference>
<dbReference type="Proteomes" id="UP001197093">
    <property type="component" value="Unassembled WGS sequence"/>
</dbReference>
<dbReference type="Pfam" id="PF00023">
    <property type="entry name" value="Ank"/>
    <property type="match status" value="2"/>
</dbReference>
<evidence type="ECO:0000256" key="1">
    <source>
        <dbReference type="ARBA" id="ARBA00022737"/>
    </source>
</evidence>
<comment type="caution">
    <text evidence="5">The sequence shown here is derived from an EMBL/GenBank/DDBJ whole genome shotgun (WGS) entry which is preliminary data.</text>
</comment>
<keyword evidence="1" id="KW-0677">Repeat</keyword>
<feature type="repeat" description="ANK" evidence="3">
    <location>
        <begin position="930"/>
        <end position="963"/>
    </location>
</feature>
<dbReference type="InterPro" id="IPR007111">
    <property type="entry name" value="NACHT_NTPase"/>
</dbReference>
<dbReference type="InterPro" id="IPR035994">
    <property type="entry name" value="Nucleoside_phosphorylase_sf"/>
</dbReference>
<sequence>MGKVNSNTVASSLRSSFQYLKLVLLVGICGGVPNASGKMSDELLLGDVVVSTGVVQFDLGKQYPDRFVPKDGPHESLSKLSIEASALLAKLQAEPSRQEFSDTVSRHLAALHQRLGPEFAYPGRSEDRLYKPTYIHKHRNSVDCSKCAAGVNAACEDASKKSCDDLGCEQQESVFESRLRPEQQLQPVVHFGLFASGDTVMKSGRNRDEIAGRLGVIAFEMEGAGLWERLREFSPLVIKSVCDYADSHKNKRFQPYTAAVAAATAKALLESWRAHNPNALMSNRPVLSAQDTKLLGILKKVPYAARKDRNPMRTPGTCEWFAGHQLFRDWLEGSDSRPLWVSADPGCGKSVLARYLVDDVLPSTETRTTCYFFFKDDFEDQRSAANAIGSILHQLFIRMPWLFTEAVRVHLEAGGEELAASLSDLWELLLKVAEGVDAGDIICILDALDECGSEDRMKLSRLLLEQQRKRRAPNLKFLITSRPFASIRHSFQPQDVAELAVVHLSGESQAEVEQISKEIDIFIRARVSSISARFYLNEEKHNRLLHGLLGIPHRTYLWVHLTLDLIENDGSLSRGKIEKAVSQLPRSVDEAYERVLSRSCNVEEAKRALHIIVAAETPLTLHEMNFALALQPSDRSYDDVDLASDEWFRERLRDICGLFVTVFESKVYLLHQTAKEFLVKADAAEGGKDPNAPADKEVVQLRWKHSLEPHESHRVLGEICLWHLQFSKLYSDTTSGDFSRLHARTKDYIFLTYSAYFWDSHLRAPGVKINQAMIGAMLKIIEACHRHRSFWFRVVAKGYFGKLPSVFPTVADDPTTTPLMIASFFGLAPVVESLLKAGSGGGLLARDSEGRTALYWAAAYGRCDVAQVLIDAQGGVLGTLSWLGILKPTIVDATDKNDETPLMRAVRGSFESTVRLLIKKGANLEARDRRGMTPLLWACRGPGGAKMIELLLEHHADVEAMDYRGETPLTRASESGDEEMVKLLLKYHANINGPDGSEGKTPLVWAIEGKQEATIKLLLEKQADIHLKSKQGFTALTMACEMGQVNLVKDLLKRGADVESRTAFGYSALATACINGHEAIVQVLLENHADIESRSDSGFTPLSLTWQYGGAYKPEAASIAALLLRAGADIEGKDARGTSVLASVAAFGNPHGVRWLIKNGADIESRDEEGRTPLAWAAASLLGAQGVAALLQEAASINAVGHDGKSPLHMAIIGQGRFEVIQQLLEHGADIEQGDNHGRTALSYAAGSTKDLRLVKLLLKMHAEVNSRDARGRTPLFWATSNTALGNVALDLIKAGADVNAKDEDGRTPLALACEETGSPDVAKLLRDMGARME</sequence>
<dbReference type="Gene3D" id="3.40.50.1580">
    <property type="entry name" value="Nucleoside phosphorylase domain"/>
    <property type="match status" value="1"/>
</dbReference>
<evidence type="ECO:0000313" key="6">
    <source>
        <dbReference type="Proteomes" id="UP001197093"/>
    </source>
</evidence>
<dbReference type="PRINTS" id="PR01415">
    <property type="entry name" value="ANKYRIN"/>
</dbReference>
<dbReference type="PROSITE" id="PS50297">
    <property type="entry name" value="ANK_REP_REGION"/>
    <property type="match status" value="9"/>
</dbReference>
<dbReference type="GO" id="GO:0003824">
    <property type="term" value="F:catalytic activity"/>
    <property type="evidence" value="ECO:0007669"/>
    <property type="project" value="InterPro"/>
</dbReference>
<dbReference type="GO" id="GO:0009116">
    <property type="term" value="P:nucleoside metabolic process"/>
    <property type="evidence" value="ECO:0007669"/>
    <property type="project" value="InterPro"/>
</dbReference>
<evidence type="ECO:0000313" key="5">
    <source>
        <dbReference type="EMBL" id="KAG7286425.1"/>
    </source>
</evidence>
<feature type="repeat" description="ANK" evidence="3">
    <location>
        <begin position="964"/>
        <end position="996"/>
    </location>
</feature>
<dbReference type="Gene3D" id="3.40.50.300">
    <property type="entry name" value="P-loop containing nucleotide triphosphate hydrolases"/>
    <property type="match status" value="1"/>
</dbReference>
<organism evidence="5 6">
    <name type="scientific">Staphylotrichum longicolle</name>
    <dbReference type="NCBI Taxonomy" id="669026"/>
    <lineage>
        <taxon>Eukaryota</taxon>
        <taxon>Fungi</taxon>
        <taxon>Dikarya</taxon>
        <taxon>Ascomycota</taxon>
        <taxon>Pezizomycotina</taxon>
        <taxon>Sordariomycetes</taxon>
        <taxon>Sordariomycetidae</taxon>
        <taxon>Sordariales</taxon>
        <taxon>Chaetomiaceae</taxon>
        <taxon>Staphylotrichum</taxon>
    </lineage>
</organism>
<dbReference type="Pfam" id="PF01048">
    <property type="entry name" value="PNP_UDP_1"/>
    <property type="match status" value="1"/>
</dbReference>
<dbReference type="PROSITE" id="PS50088">
    <property type="entry name" value="ANK_REPEAT"/>
    <property type="match status" value="11"/>
</dbReference>
<dbReference type="Pfam" id="PF12796">
    <property type="entry name" value="Ank_2"/>
    <property type="match status" value="4"/>
</dbReference>
<evidence type="ECO:0000259" key="4">
    <source>
        <dbReference type="PROSITE" id="PS50837"/>
    </source>
</evidence>
<dbReference type="SUPFAM" id="SSF52540">
    <property type="entry name" value="P-loop containing nucleoside triphosphate hydrolases"/>
    <property type="match status" value="1"/>
</dbReference>
<dbReference type="InterPro" id="IPR054471">
    <property type="entry name" value="GPIID_WHD"/>
</dbReference>
<feature type="repeat" description="ANK" evidence="3">
    <location>
        <begin position="1237"/>
        <end position="1270"/>
    </location>
</feature>
<evidence type="ECO:0000256" key="3">
    <source>
        <dbReference type="PROSITE-ProRule" id="PRU00023"/>
    </source>
</evidence>
<feature type="repeat" description="ANK" evidence="3">
    <location>
        <begin position="1136"/>
        <end position="1168"/>
    </location>
</feature>
<keyword evidence="6" id="KW-1185">Reference proteome</keyword>
<feature type="repeat" description="ANK" evidence="3">
    <location>
        <begin position="998"/>
        <end position="1030"/>
    </location>
</feature>
<dbReference type="EMBL" id="JAHCVI010000004">
    <property type="protein sequence ID" value="KAG7286425.1"/>
    <property type="molecule type" value="Genomic_DNA"/>
</dbReference>
<dbReference type="Gene3D" id="1.25.40.20">
    <property type="entry name" value="Ankyrin repeat-containing domain"/>
    <property type="match status" value="2"/>
</dbReference>
<feature type="repeat" description="ANK" evidence="3">
    <location>
        <begin position="1271"/>
        <end position="1304"/>
    </location>
</feature>
<dbReference type="InterPro" id="IPR036770">
    <property type="entry name" value="Ankyrin_rpt-contain_sf"/>
</dbReference>
<dbReference type="PANTHER" id="PTHR24161:SF124">
    <property type="entry name" value="TRANSIENT RECEPTOR POTENTIAL CHANNEL PYREXIA"/>
    <property type="match status" value="1"/>
</dbReference>
<protein>
    <recommendedName>
        <fullName evidence="4">NACHT domain-containing protein</fullName>
    </recommendedName>
</protein>
<dbReference type="SMART" id="SM00248">
    <property type="entry name" value="ANK"/>
    <property type="match status" value="15"/>
</dbReference>